<dbReference type="InterPro" id="IPR023210">
    <property type="entry name" value="NADP_OxRdtase_dom"/>
</dbReference>
<dbReference type="STRING" id="1118060.GCA_000311845_00669"/>
<protein>
    <submittedName>
        <fullName evidence="5">Oxidoreductase</fullName>
    </submittedName>
</protein>
<organism evidence="5 6">
    <name type="scientific">Enorma massiliensis</name>
    <dbReference type="NCBI Taxonomy" id="1472761"/>
    <lineage>
        <taxon>Bacteria</taxon>
        <taxon>Bacillati</taxon>
        <taxon>Actinomycetota</taxon>
        <taxon>Coriobacteriia</taxon>
        <taxon>Coriobacteriales</taxon>
        <taxon>Coriobacteriaceae</taxon>
        <taxon>Enorma</taxon>
    </lineage>
</organism>
<evidence type="ECO:0000256" key="1">
    <source>
        <dbReference type="ARBA" id="ARBA00022723"/>
    </source>
</evidence>
<dbReference type="InterPro" id="IPR017896">
    <property type="entry name" value="4Fe4S_Fe-S-bd"/>
</dbReference>
<dbReference type="GO" id="GO:0051536">
    <property type="term" value="F:iron-sulfur cluster binding"/>
    <property type="evidence" value="ECO:0007669"/>
    <property type="project" value="UniProtKB-KW"/>
</dbReference>
<dbReference type="RefSeq" id="WP_087186184.1">
    <property type="nucleotide sequence ID" value="NZ_NFHO01000004.1"/>
</dbReference>
<evidence type="ECO:0000259" key="4">
    <source>
        <dbReference type="PROSITE" id="PS51379"/>
    </source>
</evidence>
<dbReference type="PANTHER" id="PTHR43312">
    <property type="entry name" value="D-THREO-ALDOSE 1-DEHYDROGENASE"/>
    <property type="match status" value="1"/>
</dbReference>
<dbReference type="Pfam" id="PF13187">
    <property type="entry name" value="Fer4_9"/>
    <property type="match status" value="1"/>
</dbReference>
<dbReference type="EMBL" id="NFHO01000004">
    <property type="protein sequence ID" value="OUN43378.1"/>
    <property type="molecule type" value="Genomic_DNA"/>
</dbReference>
<keyword evidence="3" id="KW-0411">Iron-sulfur</keyword>
<evidence type="ECO:0000313" key="6">
    <source>
        <dbReference type="Proteomes" id="UP000196560"/>
    </source>
</evidence>
<feature type="domain" description="4Fe-4S ferredoxin-type" evidence="4">
    <location>
        <begin position="341"/>
        <end position="369"/>
    </location>
</feature>
<dbReference type="AlphaFoldDB" id="A0A1Y3U870"/>
<dbReference type="InterPro" id="IPR053135">
    <property type="entry name" value="AKR2_Oxidoreductase"/>
</dbReference>
<dbReference type="PROSITE" id="PS00198">
    <property type="entry name" value="4FE4S_FER_1"/>
    <property type="match status" value="1"/>
</dbReference>
<comment type="caution">
    <text evidence="5">The sequence shown here is derived from an EMBL/GenBank/DDBJ whole genome shotgun (WGS) entry which is preliminary data.</text>
</comment>
<evidence type="ECO:0000256" key="2">
    <source>
        <dbReference type="ARBA" id="ARBA00023004"/>
    </source>
</evidence>
<dbReference type="SUPFAM" id="SSF46548">
    <property type="entry name" value="alpha-helical ferredoxin"/>
    <property type="match status" value="1"/>
</dbReference>
<dbReference type="Proteomes" id="UP000196560">
    <property type="component" value="Unassembled WGS sequence"/>
</dbReference>
<dbReference type="GO" id="GO:0046872">
    <property type="term" value="F:metal ion binding"/>
    <property type="evidence" value="ECO:0007669"/>
    <property type="project" value="UniProtKB-KW"/>
</dbReference>
<evidence type="ECO:0000256" key="3">
    <source>
        <dbReference type="ARBA" id="ARBA00023014"/>
    </source>
</evidence>
<dbReference type="InterPro" id="IPR017900">
    <property type="entry name" value="4Fe4S_Fe_S_CS"/>
</dbReference>
<keyword evidence="6" id="KW-1185">Reference proteome</keyword>
<dbReference type="PANTHER" id="PTHR43312:SF2">
    <property type="entry name" value="OXIDOREDUCTASE"/>
    <property type="match status" value="1"/>
</dbReference>
<gene>
    <name evidence="5" type="ORF">B5G21_04385</name>
</gene>
<dbReference type="SUPFAM" id="SSF51430">
    <property type="entry name" value="NAD(P)-linked oxidoreductase"/>
    <property type="match status" value="1"/>
</dbReference>
<dbReference type="InterPro" id="IPR036812">
    <property type="entry name" value="NAD(P)_OxRdtase_dom_sf"/>
</dbReference>
<dbReference type="PROSITE" id="PS51379">
    <property type="entry name" value="4FE4S_FER_2"/>
    <property type="match status" value="1"/>
</dbReference>
<keyword evidence="1" id="KW-0479">Metal-binding</keyword>
<name>A0A1Y3U870_9ACTN</name>
<reference evidence="6" key="1">
    <citation type="submission" date="2017-04" db="EMBL/GenBank/DDBJ databases">
        <title>Function of individual gut microbiota members based on whole genome sequencing of pure cultures obtained from chicken caecum.</title>
        <authorList>
            <person name="Medvecky M."/>
            <person name="Cejkova D."/>
            <person name="Polansky O."/>
            <person name="Karasova D."/>
            <person name="Kubasova T."/>
            <person name="Cizek A."/>
            <person name="Rychlik I."/>
        </authorList>
    </citation>
    <scope>NUCLEOTIDE SEQUENCE [LARGE SCALE GENOMIC DNA]</scope>
    <source>
        <strain evidence="6">An70</strain>
    </source>
</reference>
<dbReference type="eggNOG" id="COG1453">
    <property type="taxonomic scope" value="Bacteria"/>
</dbReference>
<proteinExistence type="predicted"/>
<evidence type="ECO:0000313" key="5">
    <source>
        <dbReference type="EMBL" id="OUN43378.1"/>
    </source>
</evidence>
<dbReference type="Pfam" id="PF00248">
    <property type="entry name" value="Aldo_ket_red"/>
    <property type="match status" value="1"/>
</dbReference>
<accession>A0A1Y3U870</accession>
<dbReference type="Gene3D" id="3.30.70.20">
    <property type="match status" value="1"/>
</dbReference>
<dbReference type="CDD" id="cd19096">
    <property type="entry name" value="AKR_Fe-S_oxidoreductase"/>
    <property type="match status" value="1"/>
</dbReference>
<sequence>MLYKDFQGLKLSALGMGAMRLPVIDGDDAKIDQAATQEMVDYAIEHGINYFDTAWGYHGGQSEIAMGKALSKYPRDSFYLATKFPGYDLSNMDKVKEIFEKQLEKTGMEYFDFYLIHNVCEMNIDDYLDTKHGIMDYLLDQKDAGRIKHLGFSAHGAIPVMERFIDFYGEYLEFCQIQLNYLDWEFQDARGKVELCAKHGLPVWVMEPVRGGKLANLPEADAARLTELRPDEKPVAWSFRFIQGIPEVCVTLSGMSNFEQMRENIATFEEEKPLNDEERAALQQVVDGMTAQHTVPCTACHYCTSHCPMGLDIPKLLEMYNEAMVTGGAGGFIPSMFVGTLPEDKRPSACIGCGSCEAVCPQQINIPDTLADFASKLAG</sequence>
<keyword evidence="2" id="KW-0408">Iron</keyword>
<dbReference type="Gene3D" id="3.20.20.100">
    <property type="entry name" value="NADP-dependent oxidoreductase domain"/>
    <property type="match status" value="1"/>
</dbReference>